<name>A0AAQ0BZ06_9GAMM</name>
<dbReference type="EMBL" id="CP066310">
    <property type="protein sequence ID" value="QQE88544.1"/>
    <property type="molecule type" value="Genomic_DNA"/>
</dbReference>
<gene>
    <name evidence="2" type="ORF">GKQ51_20300</name>
</gene>
<organism evidence="2 3">
    <name type="scientific">Azotobacter chroococcum</name>
    <dbReference type="NCBI Taxonomy" id="353"/>
    <lineage>
        <taxon>Bacteria</taxon>
        <taxon>Pseudomonadati</taxon>
        <taxon>Pseudomonadota</taxon>
        <taxon>Gammaproteobacteria</taxon>
        <taxon>Pseudomonadales</taxon>
        <taxon>Pseudomonadaceae</taxon>
        <taxon>Azotobacter</taxon>
    </lineage>
</organism>
<feature type="compositionally biased region" description="Pro residues" evidence="1">
    <location>
        <begin position="89"/>
        <end position="103"/>
    </location>
</feature>
<dbReference type="RefSeq" id="WP_198866818.1">
    <property type="nucleotide sequence ID" value="NZ_CP066310.1"/>
</dbReference>
<dbReference type="Proteomes" id="UP000596192">
    <property type="component" value="Chromosome"/>
</dbReference>
<evidence type="ECO:0000313" key="2">
    <source>
        <dbReference type="EMBL" id="QQE88544.1"/>
    </source>
</evidence>
<evidence type="ECO:0000256" key="1">
    <source>
        <dbReference type="SAM" id="MobiDB-lite"/>
    </source>
</evidence>
<evidence type="ECO:0000313" key="3">
    <source>
        <dbReference type="Proteomes" id="UP000596192"/>
    </source>
</evidence>
<proteinExistence type="predicted"/>
<feature type="region of interest" description="Disordered" evidence="1">
    <location>
        <begin position="86"/>
        <end position="110"/>
    </location>
</feature>
<reference evidence="2 3" key="1">
    <citation type="submission" date="2020-12" db="EMBL/GenBank/DDBJ databases">
        <title>Genomic Analysis and Response surface optimization of nitrogen-fixing conditions for A. chroococcum strain HR1, Isolation from rhizosphere soil.</title>
        <authorList>
            <person name="Li J."/>
            <person name="Yang H."/>
            <person name="Liu H."/>
            <person name="Wang C."/>
            <person name="Tian Y."/>
            <person name="Lu X.Y."/>
        </authorList>
    </citation>
    <scope>NUCLEOTIDE SEQUENCE [LARGE SCALE GENOMIC DNA]</scope>
    <source>
        <strain evidence="2 3">HR1</strain>
    </source>
</reference>
<sequence>MRQRLNLPAVAAYLRSTAPAVVVADRTPLRRPGAPQPLDGARWLELLAAVLGCSPEWLTSTGRITADDLAERGSIAAAARLIRSYGWENPPPPPARPPTPEPPAHTSAATRPAAWLAARDAYHGHIMGCPRCRAFLPRDAYHCPTGASLRLAYDNA</sequence>
<accession>A0AAQ0BZ06</accession>
<dbReference type="AlphaFoldDB" id="A0AAQ0BZ06"/>
<protein>
    <submittedName>
        <fullName evidence="2">Uncharacterized protein</fullName>
    </submittedName>
</protein>